<name>W0BGS1_9GAMM</name>
<accession>W0BGS1</accession>
<proteinExistence type="predicted"/>
<reference evidence="1 2" key="1">
    <citation type="journal article" date="2013" name="Int. J. Med. Microbiol.">
        <title>Legionella oakridgensis ATCC 33761 genome sequence and phenotypic characterization reveals its replication capacity in amoebae.</title>
        <authorList>
            <person name="Brzuszkiewicz E."/>
            <person name="Schulz T."/>
            <person name="Rydzewski K."/>
            <person name="Daniel R."/>
            <person name="Gillmaier N."/>
            <person name="Dittmann C."/>
            <person name="Holland G."/>
            <person name="Schunder E."/>
            <person name="Lautner M."/>
            <person name="Eisenreich W."/>
            <person name="Luck C."/>
            <person name="Heuner K."/>
        </authorList>
    </citation>
    <scope>NUCLEOTIDE SEQUENCE [LARGE SCALE GENOMIC DNA]</scope>
    <source>
        <strain>OR-10</strain>
        <strain evidence="2">ATCC 33761</strain>
    </source>
</reference>
<dbReference type="STRING" id="1268635.Loa_02085"/>
<dbReference type="AlphaFoldDB" id="W0BGS1"/>
<dbReference type="Proteomes" id="UP000018838">
    <property type="component" value="Chromosome"/>
</dbReference>
<evidence type="ECO:0000313" key="2">
    <source>
        <dbReference type="Proteomes" id="UP000018838"/>
    </source>
</evidence>
<dbReference type="KEGG" id="lok:Loa_02085"/>
<gene>
    <name evidence="1" type="ORF">Loa_02085</name>
</gene>
<sequence length="136" mass="15391">MNLSMPNNHPPFHSNFVRLGHRNYVQGSTLVQGLIEAIASWNLGALQHLNMACYSMLNEQGCYELIKHEQMDNNNIKKSATVFKIRCNSVEHLVLLNGTQKEVTTVIPYDEEVLISQHTLLPSEKKLPIHGMLITP</sequence>
<dbReference type="HOGENOM" id="CLU_1872856_0_0_6"/>
<evidence type="ECO:0000313" key="1">
    <source>
        <dbReference type="EMBL" id="AHE67629.1"/>
    </source>
</evidence>
<keyword evidence="2" id="KW-1185">Reference proteome</keyword>
<dbReference type="PATRIC" id="fig|1268635.3.peg.2128"/>
<protein>
    <submittedName>
        <fullName evidence="1">Uncharacterized protein</fullName>
    </submittedName>
</protein>
<dbReference type="EMBL" id="CP004006">
    <property type="protein sequence ID" value="AHE67629.1"/>
    <property type="molecule type" value="Genomic_DNA"/>
</dbReference>
<organism evidence="1 2">
    <name type="scientific">Legionella oakridgensis ATCC 33761 = DSM 21215</name>
    <dbReference type="NCBI Taxonomy" id="1268635"/>
    <lineage>
        <taxon>Bacteria</taxon>
        <taxon>Pseudomonadati</taxon>
        <taxon>Pseudomonadota</taxon>
        <taxon>Gammaproteobacteria</taxon>
        <taxon>Legionellales</taxon>
        <taxon>Legionellaceae</taxon>
        <taxon>Legionella</taxon>
    </lineage>
</organism>